<comment type="caution">
    <text evidence="1">The sequence shown here is derived from an EMBL/GenBank/DDBJ whole genome shotgun (WGS) entry which is preliminary data.</text>
</comment>
<proteinExistence type="predicted"/>
<dbReference type="EMBL" id="BSXV01002197">
    <property type="protein sequence ID" value="GME95135.1"/>
    <property type="molecule type" value="Genomic_DNA"/>
</dbReference>
<keyword evidence="2" id="KW-1185">Reference proteome</keyword>
<protein>
    <submittedName>
        <fullName evidence="1">Unnamed protein product</fullName>
    </submittedName>
</protein>
<evidence type="ECO:0000313" key="2">
    <source>
        <dbReference type="Proteomes" id="UP001165101"/>
    </source>
</evidence>
<sequence length="149" mass="16769">MIIEGQNYILYLTKLIKSIFKKLAQTQIQLERKKLQLIANNKIINPNDSLSRLGREELIKSPKKKHIVMTENEDSWSSRPRKKFEDDNTNSNTIANNYKEYLNDTVNDGSSSSSSISALSKNSGVKEETEDVMKVNAKSAANLLAGSTF</sequence>
<accession>A0ACB5TUP7</accession>
<reference evidence="1" key="1">
    <citation type="submission" date="2023-04" db="EMBL/GenBank/DDBJ databases">
        <title>Candida boidinii NBRC 1967.</title>
        <authorList>
            <person name="Ichikawa N."/>
            <person name="Sato H."/>
            <person name="Tonouchi N."/>
        </authorList>
    </citation>
    <scope>NUCLEOTIDE SEQUENCE</scope>
    <source>
        <strain evidence="1">NBRC 1967</strain>
    </source>
</reference>
<name>A0ACB5TUP7_CANBO</name>
<evidence type="ECO:0000313" key="1">
    <source>
        <dbReference type="EMBL" id="GME95135.1"/>
    </source>
</evidence>
<dbReference type="Proteomes" id="UP001165101">
    <property type="component" value="Unassembled WGS sequence"/>
</dbReference>
<organism evidence="1 2">
    <name type="scientific">Candida boidinii</name>
    <name type="common">Yeast</name>
    <dbReference type="NCBI Taxonomy" id="5477"/>
    <lineage>
        <taxon>Eukaryota</taxon>
        <taxon>Fungi</taxon>
        <taxon>Dikarya</taxon>
        <taxon>Ascomycota</taxon>
        <taxon>Saccharomycotina</taxon>
        <taxon>Pichiomycetes</taxon>
        <taxon>Pichiales</taxon>
        <taxon>Pichiaceae</taxon>
        <taxon>Ogataea</taxon>
        <taxon>Ogataea/Candida clade</taxon>
    </lineage>
</organism>
<gene>
    <name evidence="1" type="ORF">Cboi01_000378100</name>
</gene>